<gene>
    <name evidence="1" type="primary">Acey_s0017.g3186</name>
    <name evidence="1" type="ORF">Y032_0017g3186</name>
</gene>
<reference evidence="2" key="1">
    <citation type="journal article" date="2015" name="Nat. Genet.">
        <title>The genome and transcriptome of the zoonotic hookworm Ancylostoma ceylanicum identify infection-specific gene families.</title>
        <authorList>
            <person name="Schwarz E.M."/>
            <person name="Hu Y."/>
            <person name="Antoshechkin I."/>
            <person name="Miller M.M."/>
            <person name="Sternberg P.W."/>
            <person name="Aroian R.V."/>
        </authorList>
    </citation>
    <scope>NUCLEOTIDE SEQUENCE</scope>
    <source>
        <strain evidence="2">HY135</strain>
    </source>
</reference>
<proteinExistence type="predicted"/>
<protein>
    <submittedName>
        <fullName evidence="1">Uncharacterized protein</fullName>
    </submittedName>
</protein>
<dbReference type="AlphaFoldDB" id="A0A016V611"/>
<organism evidence="1 2">
    <name type="scientific">Ancylostoma ceylanicum</name>
    <dbReference type="NCBI Taxonomy" id="53326"/>
    <lineage>
        <taxon>Eukaryota</taxon>
        <taxon>Metazoa</taxon>
        <taxon>Ecdysozoa</taxon>
        <taxon>Nematoda</taxon>
        <taxon>Chromadorea</taxon>
        <taxon>Rhabditida</taxon>
        <taxon>Rhabditina</taxon>
        <taxon>Rhabditomorpha</taxon>
        <taxon>Strongyloidea</taxon>
        <taxon>Ancylostomatidae</taxon>
        <taxon>Ancylostomatinae</taxon>
        <taxon>Ancylostoma</taxon>
    </lineage>
</organism>
<comment type="caution">
    <text evidence="1">The sequence shown here is derived from an EMBL/GenBank/DDBJ whole genome shotgun (WGS) entry which is preliminary data.</text>
</comment>
<accession>A0A016V611</accession>
<evidence type="ECO:0000313" key="1">
    <source>
        <dbReference type="EMBL" id="EYC22158.1"/>
    </source>
</evidence>
<dbReference type="Proteomes" id="UP000024635">
    <property type="component" value="Unassembled WGS sequence"/>
</dbReference>
<dbReference type="EMBL" id="JARK01001353">
    <property type="protein sequence ID" value="EYC22158.1"/>
    <property type="molecule type" value="Genomic_DNA"/>
</dbReference>
<evidence type="ECO:0000313" key="2">
    <source>
        <dbReference type="Proteomes" id="UP000024635"/>
    </source>
</evidence>
<keyword evidence="2" id="KW-1185">Reference proteome</keyword>
<sequence>MYLLLSDRIRSVFSCSLVLSEILTFSFAVAKILFKGSVSPQIHRPREQKFSAISLFGNENTYAINEISGYVWQDMHLPCR</sequence>
<name>A0A016V611_9BILA</name>